<feature type="non-terminal residue" evidence="1">
    <location>
        <position position="1"/>
    </location>
</feature>
<dbReference type="Gene3D" id="3.40.50.300">
    <property type="entry name" value="P-loop containing nucleotide triphosphate hydrolases"/>
    <property type="match status" value="1"/>
</dbReference>
<dbReference type="AlphaFoldDB" id="A0A2N5AHS8"/>
<dbReference type="Proteomes" id="UP000234473">
    <property type="component" value="Unassembled WGS sequence"/>
</dbReference>
<reference evidence="1 2" key="1">
    <citation type="submission" date="2017-11" db="EMBL/GenBank/DDBJ databases">
        <authorList>
            <person name="Han C.G."/>
        </authorList>
    </citation>
    <scope>NUCLEOTIDE SEQUENCE [LARGE SCALE GENOMIC DNA]</scope>
    <source>
        <strain evidence="1 2">A5</strain>
    </source>
</reference>
<dbReference type="EMBL" id="PICB01000430">
    <property type="protein sequence ID" value="PLP46229.1"/>
    <property type="molecule type" value="Genomic_DNA"/>
</dbReference>
<name>A0A2N5AHS8_KLEVA</name>
<organism evidence="1 2">
    <name type="scientific">Klebsiella variicola</name>
    <dbReference type="NCBI Taxonomy" id="244366"/>
    <lineage>
        <taxon>Bacteria</taxon>
        <taxon>Pseudomonadati</taxon>
        <taxon>Pseudomonadota</taxon>
        <taxon>Gammaproteobacteria</taxon>
        <taxon>Enterobacterales</taxon>
        <taxon>Enterobacteriaceae</taxon>
        <taxon>Klebsiella/Raoultella group</taxon>
        <taxon>Klebsiella</taxon>
        <taxon>Klebsiella pneumoniae complex</taxon>
    </lineage>
</organism>
<dbReference type="InterPro" id="IPR027417">
    <property type="entry name" value="P-loop_NTPase"/>
</dbReference>
<keyword evidence="1" id="KW-0547">Nucleotide-binding</keyword>
<proteinExistence type="predicted"/>
<sequence length="53" mass="5974">KQNVNDIIHGYATEKQVAVLWVTHDRNEISHADEVITLQPAGGNLQEVQHERA</sequence>
<comment type="caution">
    <text evidence="1">The sequence shown here is derived from an EMBL/GenBank/DDBJ whole genome shotgun (WGS) entry which is preliminary data.</text>
</comment>
<evidence type="ECO:0000313" key="2">
    <source>
        <dbReference type="Proteomes" id="UP000234473"/>
    </source>
</evidence>
<keyword evidence="1" id="KW-0067">ATP-binding</keyword>
<reference evidence="1 2" key="2">
    <citation type="submission" date="2018-01" db="EMBL/GenBank/DDBJ databases">
        <title>Genomic study of Klebsiella pneumoniae.</title>
        <authorList>
            <person name="Yang Y."/>
            <person name="Bicalho R."/>
        </authorList>
    </citation>
    <scope>NUCLEOTIDE SEQUENCE [LARGE SCALE GENOMIC DNA]</scope>
    <source>
        <strain evidence="1 2">A5</strain>
    </source>
</reference>
<evidence type="ECO:0000313" key="1">
    <source>
        <dbReference type="EMBL" id="PLP46229.1"/>
    </source>
</evidence>
<gene>
    <name evidence="1" type="ORF">CWM98_10490</name>
</gene>
<dbReference type="GO" id="GO:0005524">
    <property type="term" value="F:ATP binding"/>
    <property type="evidence" value="ECO:0007669"/>
    <property type="project" value="UniProtKB-KW"/>
</dbReference>
<protein>
    <submittedName>
        <fullName evidence="1">Iron ABC transporter ATP-binding protein FetA</fullName>
    </submittedName>
</protein>
<accession>A0A2N5AHS8</accession>